<dbReference type="RefSeq" id="WP_218285615.1">
    <property type="nucleotide sequence ID" value="NZ_CP076448.1"/>
</dbReference>
<dbReference type="InterPro" id="IPR020845">
    <property type="entry name" value="AMP-binding_CS"/>
</dbReference>
<dbReference type="Proteomes" id="UP000694001">
    <property type="component" value="Chromosome"/>
</dbReference>
<evidence type="ECO:0000256" key="2">
    <source>
        <dbReference type="ARBA" id="ARBA00022553"/>
    </source>
</evidence>
<dbReference type="EMBL" id="CP076448">
    <property type="protein sequence ID" value="QXM24558.1"/>
    <property type="molecule type" value="Genomic_DNA"/>
</dbReference>
<dbReference type="InterPro" id="IPR000873">
    <property type="entry name" value="AMP-dep_synth/lig_dom"/>
</dbReference>
<dbReference type="InterPro" id="IPR006162">
    <property type="entry name" value="Ppantetheine_attach_site"/>
</dbReference>
<dbReference type="InterPro" id="IPR009081">
    <property type="entry name" value="PP-bd_ACP"/>
</dbReference>
<dbReference type="PROSITE" id="PS00455">
    <property type="entry name" value="AMP_BINDING"/>
    <property type="match status" value="1"/>
</dbReference>
<dbReference type="Pfam" id="PF00501">
    <property type="entry name" value="AMP-binding"/>
    <property type="match status" value="1"/>
</dbReference>
<name>A0A975U383_9PROT</name>
<organism evidence="4 5">
    <name type="scientific">Elioraea tepida</name>
    <dbReference type="NCBI Taxonomy" id="2843330"/>
    <lineage>
        <taxon>Bacteria</taxon>
        <taxon>Pseudomonadati</taxon>
        <taxon>Pseudomonadota</taxon>
        <taxon>Alphaproteobacteria</taxon>
        <taxon>Acetobacterales</taxon>
        <taxon>Elioraeaceae</taxon>
        <taxon>Elioraea</taxon>
    </lineage>
</organism>
<keyword evidence="2" id="KW-0597">Phosphoprotein</keyword>
<dbReference type="SMART" id="SM00563">
    <property type="entry name" value="PlsC"/>
    <property type="match status" value="1"/>
</dbReference>
<keyword evidence="1" id="KW-0596">Phosphopantetheine</keyword>
<evidence type="ECO:0000256" key="1">
    <source>
        <dbReference type="ARBA" id="ARBA00022450"/>
    </source>
</evidence>
<keyword evidence="5" id="KW-1185">Reference proteome</keyword>
<dbReference type="PANTHER" id="PTHR43767:SF1">
    <property type="entry name" value="NONRIBOSOMAL PEPTIDE SYNTHASE PES1 (EUROFUNG)-RELATED"/>
    <property type="match status" value="1"/>
</dbReference>
<protein>
    <submittedName>
        <fullName evidence="4">AMP-binding protein</fullName>
    </submittedName>
</protein>
<dbReference type="PROSITE" id="PS50075">
    <property type="entry name" value="CARRIER"/>
    <property type="match status" value="1"/>
</dbReference>
<evidence type="ECO:0000313" key="5">
    <source>
        <dbReference type="Proteomes" id="UP000694001"/>
    </source>
</evidence>
<dbReference type="PANTHER" id="PTHR43767">
    <property type="entry name" value="LONG-CHAIN-FATTY-ACID--COA LIGASE"/>
    <property type="match status" value="1"/>
</dbReference>
<reference evidence="4" key="1">
    <citation type="submission" date="2021-06" db="EMBL/GenBank/DDBJ databases">
        <title>Elioraea tepida, sp. nov., a moderately thermophilic aerobic anoxygenic phototrophic bacterium isolated from an alkaline siliceous hot spring mat community in Yellowstone National Park, WY, USA.</title>
        <authorList>
            <person name="Saini M.K."/>
            <person name="Yoshida S."/>
            <person name="Sebastian A."/>
            <person name="Hirose S."/>
            <person name="Hara E."/>
            <person name="Tamaki H."/>
            <person name="Soulier N.T."/>
            <person name="Albert I."/>
            <person name="Hanada S."/>
            <person name="Bryant D.A."/>
            <person name="Tank M."/>
        </authorList>
    </citation>
    <scope>NUCLEOTIDE SEQUENCE</scope>
    <source>
        <strain evidence="4">MS-P2</strain>
    </source>
</reference>
<dbReference type="InterPro" id="IPR050237">
    <property type="entry name" value="ATP-dep_AMP-bd_enzyme"/>
</dbReference>
<accession>A0A975U383</accession>
<dbReference type="Pfam" id="PF01553">
    <property type="entry name" value="Acyltransferase"/>
    <property type="match status" value="1"/>
</dbReference>
<sequence>MPDTSRLETTRDLVASLAARGDHPALIAVRGGEAKTLTYAALGSDALGFAEALAARGLRPGDRVILFGTPGPDWITVRLALGALGAVTVAFDETASDQELALLVPASKARTAFADPSFAPRLAAVDGMLAIATLARAEGWPHWRDWASGSTAPLPPIAPDDPTMVVTTSGTTGTPKAFALTHANILHNVRALAAQGIVTERDRALLPLPLHHVYPLTVGVLTPLAIGATVVLPEGVTGPLLVAALKAGRCTVMVAVPRLYAALLAGLMGRVAAQPWPKRLAFRALFALSLTLRRRFGLRLGKRLFRSIHRSLAPDLWLMASGGAAFDAETIWPLEALGWQVLSGWGLAETASILTNNHKDRARIGSEGFPIAGIELRVAEPDDQGVGELQARGPSVFSGYIDNPEANAAAFTEDGWFRTGDLGFIDADGYVHIVGRAKEMIVLGGGKNIFPEELEKVFLEEKAIAEIALLERDGSLVALVVPDEASIAASGTPRIEDAVRVALATVAQRLPSWQRPAGYAITRQKLPRTRLGKIQRFLLPRLYEEARAGRAPAELTEEERRLIATPPADALWALLQERFPGKVVSPAQSPQLDLGLDSLGMLALAMEIEARLGIALGEEELASAATVGDLLRLAIDRPAAAKPAVQATPDLSWLDPPGAWHRLAAHLLDAANRLVMAVAFRLRAEGRENIPEGKVIIAVNHLSDLDPPVVAAALPRRVLWRSRWSGDRARLFSTAAGRFLCRAARIFPVDERAPAATLAYARESLARGEALIWFPESWRSPDGSLQTFLPGIGELVRTTGATVVPARIIGTFEAMPRTARWPRPHPVRVVFGRPISADTLVAEGADAATIAARIRSAVAALGPA</sequence>
<dbReference type="CDD" id="cd07989">
    <property type="entry name" value="LPLAT_AGPAT-like"/>
    <property type="match status" value="1"/>
</dbReference>
<proteinExistence type="predicted"/>
<dbReference type="KEGG" id="elio:KO353_15175"/>
<dbReference type="Pfam" id="PF00550">
    <property type="entry name" value="PP-binding"/>
    <property type="match status" value="1"/>
</dbReference>
<evidence type="ECO:0000313" key="4">
    <source>
        <dbReference type="EMBL" id="QXM24558.1"/>
    </source>
</evidence>
<dbReference type="InterPro" id="IPR002123">
    <property type="entry name" value="Plipid/glycerol_acylTrfase"/>
</dbReference>
<evidence type="ECO:0000259" key="3">
    <source>
        <dbReference type="PROSITE" id="PS50075"/>
    </source>
</evidence>
<dbReference type="AlphaFoldDB" id="A0A975U383"/>
<gene>
    <name evidence="4" type="ORF">KO353_15175</name>
</gene>
<feature type="domain" description="Carrier" evidence="3">
    <location>
        <begin position="562"/>
        <end position="638"/>
    </location>
</feature>
<dbReference type="GO" id="GO:0016746">
    <property type="term" value="F:acyltransferase activity"/>
    <property type="evidence" value="ECO:0007669"/>
    <property type="project" value="InterPro"/>
</dbReference>
<dbReference type="PROSITE" id="PS00012">
    <property type="entry name" value="PHOSPHOPANTETHEINE"/>
    <property type="match status" value="1"/>
</dbReference>